<dbReference type="GO" id="GO:0007064">
    <property type="term" value="P:mitotic sister chromatid cohesion"/>
    <property type="evidence" value="ECO:0007669"/>
    <property type="project" value="UniProtKB-ARBA"/>
</dbReference>
<feature type="region of interest" description="Disordered" evidence="8">
    <location>
        <begin position="393"/>
        <end position="526"/>
    </location>
</feature>
<keyword evidence="4" id="KW-0498">Mitosis</keyword>
<dbReference type="EMBL" id="JBGMDY010000004">
    <property type="protein sequence ID" value="KAL2338208.1"/>
    <property type="molecule type" value="Genomic_DNA"/>
</dbReference>
<feature type="region of interest" description="Disordered" evidence="8">
    <location>
        <begin position="277"/>
        <end position="315"/>
    </location>
</feature>
<dbReference type="PANTHER" id="PTHR12663:SF69">
    <property type="entry name" value="SISTER CHROMATID COHESION PROTEIN PDS5 HOMOLOG E"/>
    <property type="match status" value="1"/>
</dbReference>
<keyword evidence="3" id="KW-0227">DNA damage</keyword>
<feature type="compositionally biased region" description="Basic and acidic residues" evidence="8">
    <location>
        <begin position="620"/>
        <end position="638"/>
    </location>
</feature>
<dbReference type="SUPFAM" id="SSF48371">
    <property type="entry name" value="ARM repeat"/>
    <property type="match status" value="1"/>
</dbReference>
<dbReference type="GO" id="GO:0035825">
    <property type="term" value="P:homologous recombination"/>
    <property type="evidence" value="ECO:0007669"/>
    <property type="project" value="UniProtKB-ARBA"/>
</dbReference>
<dbReference type="AlphaFoldDB" id="A0ABD1MRT3"/>
<dbReference type="Gene3D" id="2.30.30.140">
    <property type="match status" value="1"/>
</dbReference>
<feature type="region of interest" description="Disordered" evidence="8">
    <location>
        <begin position="786"/>
        <end position="868"/>
    </location>
</feature>
<feature type="compositionally biased region" description="Low complexity" evidence="8">
    <location>
        <begin position="791"/>
        <end position="804"/>
    </location>
</feature>
<keyword evidence="7" id="KW-0131">Cell cycle</keyword>
<accession>A0ABD1MRT3</accession>
<evidence type="ECO:0000313" key="10">
    <source>
        <dbReference type="Proteomes" id="UP001603857"/>
    </source>
</evidence>
<evidence type="ECO:0000256" key="7">
    <source>
        <dbReference type="ARBA" id="ARBA00023306"/>
    </source>
</evidence>
<keyword evidence="10" id="KW-1185">Reference proteome</keyword>
<protein>
    <submittedName>
        <fullName evidence="9">Uncharacterized protein</fullName>
    </submittedName>
</protein>
<evidence type="ECO:0000256" key="3">
    <source>
        <dbReference type="ARBA" id="ARBA00022763"/>
    </source>
</evidence>
<evidence type="ECO:0000256" key="8">
    <source>
        <dbReference type="SAM" id="MobiDB-lite"/>
    </source>
</evidence>
<feature type="compositionally biased region" description="Basic and acidic residues" evidence="8">
    <location>
        <begin position="835"/>
        <end position="854"/>
    </location>
</feature>
<dbReference type="GO" id="GO:0005634">
    <property type="term" value="C:nucleus"/>
    <property type="evidence" value="ECO:0007669"/>
    <property type="project" value="UniProtKB-SubCell"/>
</dbReference>
<feature type="compositionally biased region" description="Basic and acidic residues" evidence="8">
    <location>
        <begin position="410"/>
        <end position="422"/>
    </location>
</feature>
<name>A0ABD1MRT3_9FABA</name>
<evidence type="ECO:0000256" key="1">
    <source>
        <dbReference type="ARBA" id="ARBA00004123"/>
    </source>
</evidence>
<dbReference type="Pfam" id="PF20168">
    <property type="entry name" value="PDS5"/>
    <property type="match status" value="1"/>
</dbReference>
<keyword evidence="2" id="KW-0132">Cell division</keyword>
<reference evidence="9 10" key="1">
    <citation type="submission" date="2024-08" db="EMBL/GenBank/DDBJ databases">
        <title>Insights into the chromosomal genome structure of Flemingia macrophylla.</title>
        <authorList>
            <person name="Ding Y."/>
            <person name="Zhao Y."/>
            <person name="Bi W."/>
            <person name="Wu M."/>
            <person name="Zhao G."/>
            <person name="Gong Y."/>
            <person name="Li W."/>
            <person name="Zhang P."/>
        </authorList>
    </citation>
    <scope>NUCLEOTIDE SEQUENCE [LARGE SCALE GENOMIC DNA]</scope>
    <source>
        <strain evidence="9">DYQJB</strain>
        <tissue evidence="9">Leaf</tissue>
    </source>
</reference>
<dbReference type="PANTHER" id="PTHR12663">
    <property type="entry name" value="ANDROGEN INDUCED INHIBITOR OF PROLIFERATION AS3 / PDS5-RELATED"/>
    <property type="match status" value="1"/>
</dbReference>
<evidence type="ECO:0000256" key="4">
    <source>
        <dbReference type="ARBA" id="ARBA00022776"/>
    </source>
</evidence>
<feature type="region of interest" description="Disordered" evidence="8">
    <location>
        <begin position="334"/>
        <end position="379"/>
    </location>
</feature>
<feature type="compositionally biased region" description="Basic and acidic residues" evidence="8">
    <location>
        <begin position="292"/>
        <end position="303"/>
    </location>
</feature>
<comment type="subcellular location">
    <subcellularLocation>
        <location evidence="1">Nucleus</location>
    </subcellularLocation>
</comment>
<proteinExistence type="predicted"/>
<keyword evidence="5" id="KW-0234">DNA repair</keyword>
<dbReference type="CDD" id="cd20404">
    <property type="entry name" value="Tudor_Agenet_AtEML-like"/>
    <property type="match status" value="1"/>
</dbReference>
<dbReference type="InterPro" id="IPR016024">
    <property type="entry name" value="ARM-type_fold"/>
</dbReference>
<dbReference type="InterPro" id="IPR039776">
    <property type="entry name" value="Pds5"/>
</dbReference>
<organism evidence="9 10">
    <name type="scientific">Flemingia macrophylla</name>
    <dbReference type="NCBI Taxonomy" id="520843"/>
    <lineage>
        <taxon>Eukaryota</taxon>
        <taxon>Viridiplantae</taxon>
        <taxon>Streptophyta</taxon>
        <taxon>Embryophyta</taxon>
        <taxon>Tracheophyta</taxon>
        <taxon>Spermatophyta</taxon>
        <taxon>Magnoliopsida</taxon>
        <taxon>eudicotyledons</taxon>
        <taxon>Gunneridae</taxon>
        <taxon>Pentapetalae</taxon>
        <taxon>rosids</taxon>
        <taxon>fabids</taxon>
        <taxon>Fabales</taxon>
        <taxon>Fabaceae</taxon>
        <taxon>Papilionoideae</taxon>
        <taxon>50 kb inversion clade</taxon>
        <taxon>NPAAA clade</taxon>
        <taxon>indigoferoid/millettioid clade</taxon>
        <taxon>Phaseoleae</taxon>
        <taxon>Flemingia</taxon>
    </lineage>
</organism>
<evidence type="ECO:0000256" key="2">
    <source>
        <dbReference type="ARBA" id="ARBA00022618"/>
    </source>
</evidence>
<dbReference type="GO" id="GO:0006281">
    <property type="term" value="P:DNA repair"/>
    <property type="evidence" value="ECO:0007669"/>
    <property type="project" value="UniProtKB-KW"/>
</dbReference>
<keyword evidence="6" id="KW-0539">Nucleus</keyword>
<sequence length="868" mass="95999">MSSPSDTAKKLRRVGRKLLQSPSGDDLRELLHKLEHLLSTVDQDPAKPIQESLVPSMKALISDELLRHTDEDVKLSVTSCLTEITRITAPDVPYDDEQMKEIFKLTVASFEKLSHISGQACEKALSILDNVNKVRLCLVMLDLECNDLIIEMFEHFLRFIRSSHPYNAFHSMESIMTMILQESDLISSDLLIPLLDSISNENQAISPISWAMGEKVLSNCAIKLKPYLMKAVESSGRTLNDYAHIVANICWNESESPENNDSNVYKTVVQEAGNKLGVPKDAEEQPSDVQEAENKVDVPKDADEQPCNATKRQEPDITCERDVQILDATKSNVRSASASTLNGEAIKKSGSKRRPHSEITKNSKGGNAKANLETDNSGSVQELTLETQLNTVPRKRGRKPNSLMNEEEGYDHSWIYREKETGKSALSKKVRNGSSAFPSSEKPTSRKDKLHRKPKTVSETLVSEPKSENIAKPAQSRRTRNIIGNDFPPNDNPASSKDGVLSKPEDTSEGCEALASKSKTDDNTDVDPSFNNKIPDGCCINQDVHPNSVSMLKEDNLNPLLKDTSLDSPEVRLEKESEVRKDSDLKPAKKIKLSIKFGGKTAVASELVVAKMEPNVSCGDEGKDKSSMKVELGNKEEGPSSAQTDIKKRRRGDSTSNKGLNKSSNVKVLQELVAESASQTLSGFKETSQVRRRRRHFTVSAEASESYGGNPLVGSRIKVWWPKDRMFYEGVIDSFDPIKGKHKILYTDGDIEVLDLRKQRWKLVAVDVSLDELFIMYRAGKGKEKSKLKSAKGANINSQSSRGRASARKSKSESALADESIDDSARKPKAKRMKTGSDIKKNKRGTEELEKEKSASGLNGAVGNVSTK</sequence>
<evidence type="ECO:0000256" key="6">
    <source>
        <dbReference type="ARBA" id="ARBA00023242"/>
    </source>
</evidence>
<dbReference type="GO" id="GO:0051301">
    <property type="term" value="P:cell division"/>
    <property type="evidence" value="ECO:0007669"/>
    <property type="project" value="UniProtKB-KW"/>
</dbReference>
<evidence type="ECO:0000256" key="5">
    <source>
        <dbReference type="ARBA" id="ARBA00023204"/>
    </source>
</evidence>
<evidence type="ECO:0000313" key="9">
    <source>
        <dbReference type="EMBL" id="KAL2338208.1"/>
    </source>
</evidence>
<dbReference type="Proteomes" id="UP001603857">
    <property type="component" value="Unassembled WGS sequence"/>
</dbReference>
<gene>
    <name evidence="9" type="ORF">Fmac_012654</name>
</gene>
<feature type="region of interest" description="Disordered" evidence="8">
    <location>
        <begin position="616"/>
        <end position="661"/>
    </location>
</feature>
<dbReference type="SUPFAM" id="SSF63748">
    <property type="entry name" value="Tudor/PWWP/MBT"/>
    <property type="match status" value="1"/>
</dbReference>
<comment type="caution">
    <text evidence="9">The sequence shown here is derived from an EMBL/GenBank/DDBJ whole genome shotgun (WGS) entry which is preliminary data.</text>
</comment>
<feature type="compositionally biased region" description="Polar residues" evidence="8">
    <location>
        <begin position="432"/>
        <end position="442"/>
    </location>
</feature>